<feature type="binding site" description="axial binding residue" evidence="16">
    <location>
        <position position="297"/>
    </location>
    <ligand>
        <name>heme</name>
        <dbReference type="ChEBI" id="CHEBI:30413"/>
    </ligand>
    <ligandPart>
        <name>Fe</name>
        <dbReference type="ChEBI" id="CHEBI:18248"/>
    </ligandPart>
</feature>
<comment type="subcellular location">
    <subcellularLocation>
        <location evidence="4">Endoplasmic reticulum membrane</location>
        <topology evidence="4">Peripheral membrane protein</topology>
    </subcellularLocation>
    <subcellularLocation>
        <location evidence="3">Microsome membrane</location>
        <topology evidence="3">Peripheral membrane protein</topology>
    </subcellularLocation>
</comment>
<evidence type="ECO:0000256" key="16">
    <source>
        <dbReference type="PIRSR" id="PIRSR602403-1"/>
    </source>
</evidence>
<dbReference type="CDD" id="cd11056">
    <property type="entry name" value="CYP6-like"/>
    <property type="match status" value="1"/>
</dbReference>
<comment type="cofactor">
    <cofactor evidence="1 16">
        <name>heme</name>
        <dbReference type="ChEBI" id="CHEBI:30413"/>
    </cofactor>
</comment>
<dbReference type="GO" id="GO:0016712">
    <property type="term" value="F:oxidoreductase activity, acting on paired donors, with incorporation or reduction of molecular oxygen, reduced flavin or flavoprotein as one donor, and incorporation of one atom of oxygen"/>
    <property type="evidence" value="ECO:0007669"/>
    <property type="project" value="UniProtKB-EC"/>
</dbReference>
<dbReference type="GO" id="GO:0020037">
    <property type="term" value="F:heme binding"/>
    <property type="evidence" value="ECO:0007669"/>
    <property type="project" value="InterPro"/>
</dbReference>
<dbReference type="Pfam" id="PF00067">
    <property type="entry name" value="p450"/>
    <property type="match status" value="1"/>
</dbReference>
<accession>A0A821MAX1</accession>
<dbReference type="InterPro" id="IPR002403">
    <property type="entry name" value="Cyt_P450_E_grp-IV"/>
</dbReference>
<keyword evidence="7 16" id="KW-0349">Heme</keyword>
<name>A0A821MAX1_9NEOP</name>
<evidence type="ECO:0000313" key="18">
    <source>
        <dbReference type="EMBL" id="CAF4765048.1"/>
    </source>
</evidence>
<dbReference type="EMBL" id="CAJOBZ010000003">
    <property type="protein sequence ID" value="CAF4765048.1"/>
    <property type="molecule type" value="Genomic_DNA"/>
</dbReference>
<dbReference type="AlphaFoldDB" id="A0A821MAX1"/>
<evidence type="ECO:0000256" key="1">
    <source>
        <dbReference type="ARBA" id="ARBA00001971"/>
    </source>
</evidence>
<evidence type="ECO:0000256" key="15">
    <source>
        <dbReference type="ARBA" id="ARBA00047827"/>
    </source>
</evidence>
<keyword evidence="10" id="KW-0492">Microsome</keyword>
<evidence type="ECO:0000256" key="12">
    <source>
        <dbReference type="ARBA" id="ARBA00023004"/>
    </source>
</evidence>
<evidence type="ECO:0000256" key="13">
    <source>
        <dbReference type="ARBA" id="ARBA00023033"/>
    </source>
</evidence>
<evidence type="ECO:0000256" key="4">
    <source>
        <dbReference type="ARBA" id="ARBA00004406"/>
    </source>
</evidence>
<dbReference type="InterPro" id="IPR036396">
    <property type="entry name" value="Cyt_P450_sf"/>
</dbReference>
<dbReference type="Gene3D" id="1.10.630.10">
    <property type="entry name" value="Cytochrome P450"/>
    <property type="match status" value="1"/>
</dbReference>
<keyword evidence="19" id="KW-1185">Reference proteome</keyword>
<comment type="caution">
    <text evidence="18">The sequence shown here is derived from an EMBL/GenBank/DDBJ whole genome shotgun (WGS) entry which is preliminary data.</text>
</comment>
<evidence type="ECO:0000256" key="7">
    <source>
        <dbReference type="ARBA" id="ARBA00022617"/>
    </source>
</evidence>
<evidence type="ECO:0000256" key="11">
    <source>
        <dbReference type="ARBA" id="ARBA00023002"/>
    </source>
</evidence>
<keyword evidence="13 17" id="KW-0503">Monooxygenase</keyword>
<dbReference type="PANTHER" id="PTHR24292">
    <property type="entry name" value="CYTOCHROME P450"/>
    <property type="match status" value="1"/>
</dbReference>
<comment type="catalytic activity">
    <reaction evidence="15">
        <text>an organic molecule + reduced [NADPH--hemoprotein reductase] + O2 = an alcohol + oxidized [NADPH--hemoprotein reductase] + H2O + H(+)</text>
        <dbReference type="Rhea" id="RHEA:17149"/>
        <dbReference type="Rhea" id="RHEA-COMP:11964"/>
        <dbReference type="Rhea" id="RHEA-COMP:11965"/>
        <dbReference type="ChEBI" id="CHEBI:15377"/>
        <dbReference type="ChEBI" id="CHEBI:15378"/>
        <dbReference type="ChEBI" id="CHEBI:15379"/>
        <dbReference type="ChEBI" id="CHEBI:30879"/>
        <dbReference type="ChEBI" id="CHEBI:57618"/>
        <dbReference type="ChEBI" id="CHEBI:58210"/>
        <dbReference type="ChEBI" id="CHEBI:142491"/>
        <dbReference type="EC" id="1.14.14.1"/>
    </reaction>
</comment>
<evidence type="ECO:0000313" key="19">
    <source>
        <dbReference type="Proteomes" id="UP000663880"/>
    </source>
</evidence>
<dbReference type="PRINTS" id="PR00465">
    <property type="entry name" value="EP450IV"/>
</dbReference>
<evidence type="ECO:0000256" key="2">
    <source>
        <dbReference type="ARBA" id="ARBA00003690"/>
    </source>
</evidence>
<dbReference type="EC" id="1.14.14.1" evidence="6"/>
<dbReference type="InterPro" id="IPR001128">
    <property type="entry name" value="Cyt_P450"/>
</dbReference>
<dbReference type="SUPFAM" id="SSF48264">
    <property type="entry name" value="Cytochrome P450"/>
    <property type="match status" value="1"/>
</dbReference>
<dbReference type="InterPro" id="IPR017972">
    <property type="entry name" value="Cyt_P450_CS"/>
</dbReference>
<gene>
    <name evidence="18" type="ORF">PMACD_LOCUS1505</name>
</gene>
<sequence>MQPLIDTKTFELVERIRSTEDKTKISLRYLFTDFTTDIFATAAFGIKTNATLTGEDPMRTVTKAFMKFDMYRGLNWISIFFFPKLVDIFRFSFFPKSATDYFTRVFNSVSQQRASNRNTESKDFLDVLLKMKEEGANNSEAISDQIIIAQAAIFLFGGFETSGSILSFATYELAFNQDVQEKLYNELKEVQIQSKDGRLEIIKLAELPYINAVAKETLRKYVPMGWLDRVAAMDYKVDDNLTIPAGTPIYVNAIGMQHDSNIYPDPETFNPDRFLPENEKNIKPYTYLPFGDGPRSCIGKRFGQISVRHGIANLILNYKVVPLPGTPKPNEVEFDKRGLFLVPGQHLHVNFVSRNQD</sequence>
<evidence type="ECO:0000256" key="17">
    <source>
        <dbReference type="RuleBase" id="RU000461"/>
    </source>
</evidence>
<organism evidence="18 19">
    <name type="scientific">Pieris macdunnoughi</name>
    <dbReference type="NCBI Taxonomy" id="345717"/>
    <lineage>
        <taxon>Eukaryota</taxon>
        <taxon>Metazoa</taxon>
        <taxon>Ecdysozoa</taxon>
        <taxon>Arthropoda</taxon>
        <taxon>Hexapoda</taxon>
        <taxon>Insecta</taxon>
        <taxon>Pterygota</taxon>
        <taxon>Neoptera</taxon>
        <taxon>Endopterygota</taxon>
        <taxon>Lepidoptera</taxon>
        <taxon>Glossata</taxon>
        <taxon>Ditrysia</taxon>
        <taxon>Papilionoidea</taxon>
        <taxon>Pieridae</taxon>
        <taxon>Pierinae</taxon>
        <taxon>Pieris</taxon>
    </lineage>
</organism>
<comment type="function">
    <text evidence="2">May be involved in the metabolism of insect hormones and in the breakdown of synthetic insecticides.</text>
</comment>
<keyword evidence="12 16" id="KW-0408">Iron</keyword>
<evidence type="ECO:0000256" key="6">
    <source>
        <dbReference type="ARBA" id="ARBA00012109"/>
    </source>
</evidence>
<evidence type="ECO:0000256" key="14">
    <source>
        <dbReference type="ARBA" id="ARBA00023136"/>
    </source>
</evidence>
<keyword evidence="11 17" id="KW-0560">Oxidoreductase</keyword>
<keyword evidence="8 16" id="KW-0479">Metal-binding</keyword>
<evidence type="ECO:0000256" key="10">
    <source>
        <dbReference type="ARBA" id="ARBA00022848"/>
    </source>
</evidence>
<proteinExistence type="inferred from homology"/>
<keyword evidence="9" id="KW-0256">Endoplasmic reticulum</keyword>
<protein>
    <recommendedName>
        <fullName evidence="6">unspecific monooxygenase</fullName>
        <ecNumber evidence="6">1.14.14.1</ecNumber>
    </recommendedName>
</protein>
<dbReference type="PROSITE" id="PS00086">
    <property type="entry name" value="CYTOCHROME_P450"/>
    <property type="match status" value="1"/>
</dbReference>
<dbReference type="PRINTS" id="PR00385">
    <property type="entry name" value="P450"/>
</dbReference>
<comment type="similarity">
    <text evidence="5 17">Belongs to the cytochrome P450 family.</text>
</comment>
<reference evidence="18" key="1">
    <citation type="submission" date="2021-02" db="EMBL/GenBank/DDBJ databases">
        <authorList>
            <person name="Steward A R."/>
        </authorList>
    </citation>
    <scope>NUCLEOTIDE SEQUENCE</scope>
</reference>
<dbReference type="InterPro" id="IPR050476">
    <property type="entry name" value="Insect_CytP450_Detox"/>
</dbReference>
<evidence type="ECO:0000256" key="3">
    <source>
        <dbReference type="ARBA" id="ARBA00004174"/>
    </source>
</evidence>
<evidence type="ECO:0000256" key="8">
    <source>
        <dbReference type="ARBA" id="ARBA00022723"/>
    </source>
</evidence>
<evidence type="ECO:0000256" key="9">
    <source>
        <dbReference type="ARBA" id="ARBA00022824"/>
    </source>
</evidence>
<keyword evidence="14" id="KW-0472">Membrane</keyword>
<dbReference type="GO" id="GO:0005789">
    <property type="term" value="C:endoplasmic reticulum membrane"/>
    <property type="evidence" value="ECO:0007669"/>
    <property type="project" value="UniProtKB-SubCell"/>
</dbReference>
<dbReference type="PANTHER" id="PTHR24292:SF84">
    <property type="entry name" value="CYTOCHROME P450 28A5-RELATED"/>
    <property type="match status" value="1"/>
</dbReference>
<dbReference type="OrthoDB" id="2789670at2759"/>
<dbReference type="Proteomes" id="UP000663880">
    <property type="component" value="Unassembled WGS sequence"/>
</dbReference>
<evidence type="ECO:0000256" key="5">
    <source>
        <dbReference type="ARBA" id="ARBA00010617"/>
    </source>
</evidence>
<dbReference type="GO" id="GO:0005506">
    <property type="term" value="F:iron ion binding"/>
    <property type="evidence" value="ECO:0007669"/>
    <property type="project" value="InterPro"/>
</dbReference>